<dbReference type="GO" id="GO:0046872">
    <property type="term" value="F:metal ion binding"/>
    <property type="evidence" value="ECO:0007669"/>
    <property type="project" value="UniProtKB-KW"/>
</dbReference>
<proteinExistence type="predicted"/>
<dbReference type="Gene3D" id="2.60.120.10">
    <property type="entry name" value="Jelly Rolls"/>
    <property type="match status" value="1"/>
</dbReference>
<reference evidence="3" key="1">
    <citation type="journal article" date="2021" name="PeerJ">
        <title>Extensive microbial diversity within the chicken gut microbiome revealed by metagenomics and culture.</title>
        <authorList>
            <person name="Gilroy R."/>
            <person name="Ravi A."/>
            <person name="Getino M."/>
            <person name="Pursley I."/>
            <person name="Horton D.L."/>
            <person name="Alikhan N.F."/>
            <person name="Baker D."/>
            <person name="Gharbi K."/>
            <person name="Hall N."/>
            <person name="Watson M."/>
            <person name="Adriaenssens E.M."/>
            <person name="Foster-Nyarko E."/>
            <person name="Jarju S."/>
            <person name="Secka A."/>
            <person name="Antonio M."/>
            <person name="Oren A."/>
            <person name="Chaudhuri R.R."/>
            <person name="La Ragione R."/>
            <person name="Hildebrand F."/>
            <person name="Pallen M.J."/>
        </authorList>
    </citation>
    <scope>NUCLEOTIDE SEQUENCE</scope>
    <source>
        <strain evidence="3">ChiBcolR8-3208</strain>
    </source>
</reference>
<dbReference type="InterPro" id="IPR014710">
    <property type="entry name" value="RmlC-like_jellyroll"/>
</dbReference>
<evidence type="ECO:0000313" key="4">
    <source>
        <dbReference type="Proteomes" id="UP000824214"/>
    </source>
</evidence>
<dbReference type="PANTHER" id="PTHR35848:SF6">
    <property type="entry name" value="CUPIN TYPE-2 DOMAIN-CONTAINING PROTEIN"/>
    <property type="match status" value="1"/>
</dbReference>
<dbReference type="EMBL" id="DWXZ01000045">
    <property type="protein sequence ID" value="HJB36954.1"/>
    <property type="molecule type" value="Genomic_DNA"/>
</dbReference>
<evidence type="ECO:0000256" key="1">
    <source>
        <dbReference type="ARBA" id="ARBA00022723"/>
    </source>
</evidence>
<sequence>MRIDFNQIQEMTMPCLHGGPGEMSARLFGGEGGKLISCRIHPGGGIGLHSHPTSDDVNFVLLGTGLAVCDGQEEPLEPGVCHICKKGSEHSIQNTGEGDLVLLTVVVERDNGREKDT</sequence>
<feature type="domain" description="Cupin type-2" evidence="2">
    <location>
        <begin position="38"/>
        <end position="106"/>
    </location>
</feature>
<accession>A0A9D2LXD2</accession>
<dbReference type="InterPro" id="IPR051610">
    <property type="entry name" value="GPI/OXD"/>
</dbReference>
<organism evidence="3 4">
    <name type="scientific">Candidatus Acutalibacter ornithocaccae</name>
    <dbReference type="NCBI Taxonomy" id="2838416"/>
    <lineage>
        <taxon>Bacteria</taxon>
        <taxon>Bacillati</taxon>
        <taxon>Bacillota</taxon>
        <taxon>Clostridia</taxon>
        <taxon>Eubacteriales</taxon>
        <taxon>Acutalibacteraceae</taxon>
        <taxon>Acutalibacter</taxon>
    </lineage>
</organism>
<evidence type="ECO:0000259" key="2">
    <source>
        <dbReference type="Pfam" id="PF07883"/>
    </source>
</evidence>
<dbReference type="Proteomes" id="UP000824214">
    <property type="component" value="Unassembled WGS sequence"/>
</dbReference>
<dbReference type="Pfam" id="PF07883">
    <property type="entry name" value="Cupin_2"/>
    <property type="match status" value="1"/>
</dbReference>
<name>A0A9D2LXD2_9FIRM</name>
<reference evidence="3" key="2">
    <citation type="submission" date="2021-04" db="EMBL/GenBank/DDBJ databases">
        <authorList>
            <person name="Gilroy R."/>
        </authorList>
    </citation>
    <scope>NUCLEOTIDE SEQUENCE</scope>
    <source>
        <strain evidence="3">ChiBcolR8-3208</strain>
    </source>
</reference>
<dbReference type="AlphaFoldDB" id="A0A9D2LXD2"/>
<keyword evidence="1" id="KW-0479">Metal-binding</keyword>
<dbReference type="PANTHER" id="PTHR35848">
    <property type="entry name" value="OXALATE-BINDING PROTEIN"/>
    <property type="match status" value="1"/>
</dbReference>
<dbReference type="SUPFAM" id="SSF51182">
    <property type="entry name" value="RmlC-like cupins"/>
    <property type="match status" value="1"/>
</dbReference>
<gene>
    <name evidence="3" type="ORF">H9942_02665</name>
</gene>
<comment type="caution">
    <text evidence="3">The sequence shown here is derived from an EMBL/GenBank/DDBJ whole genome shotgun (WGS) entry which is preliminary data.</text>
</comment>
<dbReference type="InterPro" id="IPR013096">
    <property type="entry name" value="Cupin_2"/>
</dbReference>
<dbReference type="InterPro" id="IPR011051">
    <property type="entry name" value="RmlC_Cupin_sf"/>
</dbReference>
<evidence type="ECO:0000313" key="3">
    <source>
        <dbReference type="EMBL" id="HJB36954.1"/>
    </source>
</evidence>
<protein>
    <submittedName>
        <fullName evidence="3">Cupin domain-containing protein</fullName>
    </submittedName>
</protein>